<protein>
    <recommendedName>
        <fullName evidence="3">Secreted protein</fullName>
    </recommendedName>
</protein>
<dbReference type="EMBL" id="JBBPEH010000001">
    <property type="protein sequence ID" value="KAK7544347.1"/>
    <property type="molecule type" value="Genomic_DNA"/>
</dbReference>
<comment type="caution">
    <text evidence="1">The sequence shown here is derived from an EMBL/GenBank/DDBJ whole genome shotgun (WGS) entry which is preliminary data.</text>
</comment>
<sequence>MLGAIFFAQVEAFPISLAAWEEAITGRCAGMSEAEAARNPTQVPCHNGRLCFVDNGHATTLDSMREWSESATSPDFETCLWMLCGWQIK</sequence>
<dbReference type="RefSeq" id="XP_066659582.1">
    <property type="nucleotide sequence ID" value="XM_066794190.1"/>
</dbReference>
<accession>A0ABR1M8Z3</accession>
<dbReference type="GeneID" id="92027096"/>
<reference evidence="1 2" key="1">
    <citation type="submission" date="2024-04" db="EMBL/GenBank/DDBJ databases">
        <title>Phyllosticta paracitricarpa is synonymous to the EU quarantine fungus P. citricarpa based on phylogenomic analyses.</title>
        <authorList>
            <consortium name="Lawrence Berkeley National Laboratory"/>
            <person name="Van ingen-buijs V.A."/>
            <person name="Van westerhoven A.C."/>
            <person name="Haridas S."/>
            <person name="Skiadas P."/>
            <person name="Martin F."/>
            <person name="Groenewald J.Z."/>
            <person name="Crous P.W."/>
            <person name="Seidl M.F."/>
        </authorList>
    </citation>
    <scope>NUCLEOTIDE SEQUENCE [LARGE SCALE GENOMIC DNA]</scope>
    <source>
        <strain evidence="1 2">CPC 17464</strain>
    </source>
</reference>
<gene>
    <name evidence="1" type="ORF">J3D65DRAFT_16349</name>
</gene>
<evidence type="ECO:0000313" key="2">
    <source>
        <dbReference type="Proteomes" id="UP001360953"/>
    </source>
</evidence>
<organism evidence="1 2">
    <name type="scientific">Phyllosticta citribraziliensis</name>
    <dbReference type="NCBI Taxonomy" id="989973"/>
    <lineage>
        <taxon>Eukaryota</taxon>
        <taxon>Fungi</taxon>
        <taxon>Dikarya</taxon>
        <taxon>Ascomycota</taxon>
        <taxon>Pezizomycotina</taxon>
        <taxon>Dothideomycetes</taxon>
        <taxon>Dothideomycetes incertae sedis</taxon>
        <taxon>Botryosphaeriales</taxon>
        <taxon>Phyllostictaceae</taxon>
        <taxon>Phyllosticta</taxon>
    </lineage>
</organism>
<evidence type="ECO:0000313" key="1">
    <source>
        <dbReference type="EMBL" id="KAK7544347.1"/>
    </source>
</evidence>
<name>A0ABR1M8Z3_9PEZI</name>
<dbReference type="Proteomes" id="UP001360953">
    <property type="component" value="Unassembled WGS sequence"/>
</dbReference>
<proteinExistence type="predicted"/>
<evidence type="ECO:0008006" key="3">
    <source>
        <dbReference type="Google" id="ProtNLM"/>
    </source>
</evidence>
<keyword evidence="2" id="KW-1185">Reference proteome</keyword>